<keyword evidence="2" id="KW-1185">Reference proteome</keyword>
<evidence type="ECO:0000313" key="1">
    <source>
        <dbReference type="EMBL" id="PPA70061.1"/>
    </source>
</evidence>
<dbReference type="EMBL" id="PREZ01000004">
    <property type="protein sequence ID" value="PPA70061.1"/>
    <property type="molecule type" value="Genomic_DNA"/>
</dbReference>
<name>A0A2S5GAW1_9BACL</name>
<evidence type="ECO:0000313" key="2">
    <source>
        <dbReference type="Proteomes" id="UP000239047"/>
    </source>
</evidence>
<dbReference type="AlphaFoldDB" id="A0A2S5GAW1"/>
<gene>
    <name evidence="1" type="ORF">C4B60_10740</name>
</gene>
<dbReference type="OrthoDB" id="9989763at2"/>
<sequence>MKLVIGQSGIIYRADTLEEITHIDHAKALIERFIERMKEFTESVVVVFRNIIDTILDAFRGMQGVAADVLHYAELHEKRFKNEHIRATWHIPKDTRIASQVHLNKPRYQVRKIIR</sequence>
<reference evidence="1 2" key="1">
    <citation type="submission" date="2018-02" db="EMBL/GenBank/DDBJ databases">
        <title>Jeotgalibacillus proteolyticum sp. nov. a protease producing bacterium isolated from ocean sediments of Laizhou Bay.</title>
        <authorList>
            <person name="Li Y."/>
        </authorList>
    </citation>
    <scope>NUCLEOTIDE SEQUENCE [LARGE SCALE GENOMIC DNA]</scope>
    <source>
        <strain evidence="1 2">22-7</strain>
    </source>
</reference>
<accession>A0A2S5GAW1</accession>
<comment type="caution">
    <text evidence="1">The sequence shown here is derived from an EMBL/GenBank/DDBJ whole genome shotgun (WGS) entry which is preliminary data.</text>
</comment>
<dbReference type="RefSeq" id="WP_104058011.1">
    <property type="nucleotide sequence ID" value="NZ_PREZ01000004.1"/>
</dbReference>
<dbReference type="Proteomes" id="UP000239047">
    <property type="component" value="Unassembled WGS sequence"/>
</dbReference>
<organism evidence="1 2">
    <name type="scientific">Jeotgalibacillus proteolyticus</name>
    <dbReference type="NCBI Taxonomy" id="2082395"/>
    <lineage>
        <taxon>Bacteria</taxon>
        <taxon>Bacillati</taxon>
        <taxon>Bacillota</taxon>
        <taxon>Bacilli</taxon>
        <taxon>Bacillales</taxon>
        <taxon>Caryophanaceae</taxon>
        <taxon>Jeotgalibacillus</taxon>
    </lineage>
</organism>
<proteinExistence type="predicted"/>
<protein>
    <submittedName>
        <fullName evidence="1">Uncharacterized protein</fullName>
    </submittedName>
</protein>